<dbReference type="PROSITE" id="PS50921">
    <property type="entry name" value="ANTAR"/>
    <property type="match status" value="1"/>
</dbReference>
<dbReference type="Pfam" id="PF03861">
    <property type="entry name" value="ANTAR"/>
    <property type="match status" value="1"/>
</dbReference>
<dbReference type="RefSeq" id="WP_345385496.1">
    <property type="nucleotide sequence ID" value="NZ_BAABHG010000001.1"/>
</dbReference>
<evidence type="ECO:0000259" key="1">
    <source>
        <dbReference type="PROSITE" id="PS50921"/>
    </source>
</evidence>
<dbReference type="EMBL" id="JBHUKU010000026">
    <property type="protein sequence ID" value="MFD2464441.1"/>
    <property type="molecule type" value="Genomic_DNA"/>
</dbReference>
<comment type="caution">
    <text evidence="2">The sequence shown here is derived from an EMBL/GenBank/DDBJ whole genome shotgun (WGS) entry which is preliminary data.</text>
</comment>
<dbReference type="InterPro" id="IPR005561">
    <property type="entry name" value="ANTAR"/>
</dbReference>
<keyword evidence="3" id="KW-1185">Reference proteome</keyword>
<accession>A0ABW5GU10</accession>
<organism evidence="2 3">
    <name type="scientific">Amycolatopsis samaneae</name>
    <dbReference type="NCBI Taxonomy" id="664691"/>
    <lineage>
        <taxon>Bacteria</taxon>
        <taxon>Bacillati</taxon>
        <taxon>Actinomycetota</taxon>
        <taxon>Actinomycetes</taxon>
        <taxon>Pseudonocardiales</taxon>
        <taxon>Pseudonocardiaceae</taxon>
        <taxon>Amycolatopsis</taxon>
    </lineage>
</organism>
<name>A0ABW5GU10_9PSEU</name>
<evidence type="ECO:0000313" key="2">
    <source>
        <dbReference type="EMBL" id="MFD2464441.1"/>
    </source>
</evidence>
<dbReference type="Proteomes" id="UP001597419">
    <property type="component" value="Unassembled WGS sequence"/>
</dbReference>
<dbReference type="SMART" id="SM01012">
    <property type="entry name" value="ANTAR"/>
    <property type="match status" value="1"/>
</dbReference>
<dbReference type="Gene3D" id="1.10.10.10">
    <property type="entry name" value="Winged helix-like DNA-binding domain superfamily/Winged helix DNA-binding domain"/>
    <property type="match status" value="1"/>
</dbReference>
<proteinExistence type="predicted"/>
<feature type="domain" description="ANTAR" evidence="1">
    <location>
        <begin position="17"/>
        <end position="78"/>
    </location>
</feature>
<evidence type="ECO:0000313" key="3">
    <source>
        <dbReference type="Proteomes" id="UP001597419"/>
    </source>
</evidence>
<reference evidence="3" key="1">
    <citation type="journal article" date="2019" name="Int. J. Syst. Evol. Microbiol.">
        <title>The Global Catalogue of Microorganisms (GCM) 10K type strain sequencing project: providing services to taxonomists for standard genome sequencing and annotation.</title>
        <authorList>
            <consortium name="The Broad Institute Genomics Platform"/>
            <consortium name="The Broad Institute Genome Sequencing Center for Infectious Disease"/>
            <person name="Wu L."/>
            <person name="Ma J."/>
        </authorList>
    </citation>
    <scope>NUCLEOTIDE SEQUENCE [LARGE SCALE GENOMIC DNA]</scope>
    <source>
        <strain evidence="3">CGMCC 4.7643</strain>
    </source>
</reference>
<gene>
    <name evidence="2" type="ORF">ACFSYJ_37900</name>
</gene>
<sequence length="86" mass="9569">MVSGHGSETESDGLDELARLRRLVTQLQTALDTRIVIEQAKGVLAERHQITLHEAFTRLRKRARDERRRLHTVAGSIVGTLPGTDG</sequence>
<dbReference type="SUPFAM" id="SSF52172">
    <property type="entry name" value="CheY-like"/>
    <property type="match status" value="1"/>
</dbReference>
<dbReference type="InterPro" id="IPR036388">
    <property type="entry name" value="WH-like_DNA-bd_sf"/>
</dbReference>
<dbReference type="InterPro" id="IPR011006">
    <property type="entry name" value="CheY-like_superfamily"/>
</dbReference>
<protein>
    <submittedName>
        <fullName evidence="2">ANTAR domain-containing protein</fullName>
    </submittedName>
</protein>